<dbReference type="InterPro" id="IPR036875">
    <property type="entry name" value="Znf_CCHC_sf"/>
</dbReference>
<dbReference type="EMBL" id="OV651814">
    <property type="protein sequence ID" value="CAH1107122.1"/>
    <property type="molecule type" value="Genomic_DNA"/>
</dbReference>
<accession>A0A9P0GF60</accession>
<dbReference type="GO" id="GO:0003676">
    <property type="term" value="F:nucleic acid binding"/>
    <property type="evidence" value="ECO:0007669"/>
    <property type="project" value="InterPro"/>
</dbReference>
<name>A0A9P0GF60_9CUCU</name>
<gene>
    <name evidence="1" type="ORF">PSYICH_LOCUS6707</name>
</gene>
<organism evidence="1 2">
    <name type="scientific">Psylliodes chrysocephalus</name>
    <dbReference type="NCBI Taxonomy" id="3402493"/>
    <lineage>
        <taxon>Eukaryota</taxon>
        <taxon>Metazoa</taxon>
        <taxon>Ecdysozoa</taxon>
        <taxon>Arthropoda</taxon>
        <taxon>Hexapoda</taxon>
        <taxon>Insecta</taxon>
        <taxon>Pterygota</taxon>
        <taxon>Neoptera</taxon>
        <taxon>Endopterygota</taxon>
        <taxon>Coleoptera</taxon>
        <taxon>Polyphaga</taxon>
        <taxon>Cucujiformia</taxon>
        <taxon>Chrysomeloidea</taxon>
        <taxon>Chrysomelidae</taxon>
        <taxon>Galerucinae</taxon>
        <taxon>Alticini</taxon>
        <taxon>Psylliodes</taxon>
    </lineage>
</organism>
<dbReference type="SUPFAM" id="SSF57756">
    <property type="entry name" value="Retrovirus zinc finger-like domains"/>
    <property type="match status" value="1"/>
</dbReference>
<evidence type="ECO:0000313" key="1">
    <source>
        <dbReference type="EMBL" id="CAH1107122.1"/>
    </source>
</evidence>
<dbReference type="AlphaFoldDB" id="A0A9P0GF60"/>
<evidence type="ECO:0008006" key="3">
    <source>
        <dbReference type="Google" id="ProtNLM"/>
    </source>
</evidence>
<reference evidence="1" key="1">
    <citation type="submission" date="2022-01" db="EMBL/GenBank/DDBJ databases">
        <authorList>
            <person name="King R."/>
        </authorList>
    </citation>
    <scope>NUCLEOTIDE SEQUENCE</scope>
</reference>
<sequence>MLPTPEGLTEDRVRKIMEIVAMKVGIGAELYVPKRQAEKKPQHPKSDTGIVVVKPGANKSYADLLKEVKREVSNSTFPLQEPEARIGGSAKILNINGIDAVTEKEEVVIKDQIGELNAIDDSIMVKSLRSTMRGNQIVDADEELAEKLLSEGRLRLGWLNCPIRDRVEIPRCYKYQQFGHLREECKGEDREGDCLRCGQK</sequence>
<keyword evidence="2" id="KW-1185">Reference proteome</keyword>
<dbReference type="OrthoDB" id="6782564at2759"/>
<protein>
    <recommendedName>
        <fullName evidence="3">CCHC-type domain-containing protein</fullName>
    </recommendedName>
</protein>
<dbReference type="GO" id="GO:0008270">
    <property type="term" value="F:zinc ion binding"/>
    <property type="evidence" value="ECO:0007669"/>
    <property type="project" value="InterPro"/>
</dbReference>
<proteinExistence type="predicted"/>
<dbReference type="Proteomes" id="UP001153636">
    <property type="component" value="Chromosome 2"/>
</dbReference>
<evidence type="ECO:0000313" key="2">
    <source>
        <dbReference type="Proteomes" id="UP001153636"/>
    </source>
</evidence>